<dbReference type="AlphaFoldDB" id="A0A9X9A487"/>
<evidence type="ECO:0000313" key="3">
    <source>
        <dbReference type="EMBL" id="TKI94077.1"/>
    </source>
</evidence>
<organism evidence="3 4">
    <name type="scientific">Bacillus cereus</name>
    <dbReference type="NCBI Taxonomy" id="1396"/>
    <lineage>
        <taxon>Bacteria</taxon>
        <taxon>Bacillati</taxon>
        <taxon>Bacillota</taxon>
        <taxon>Bacilli</taxon>
        <taxon>Bacillales</taxon>
        <taxon>Bacillaceae</taxon>
        <taxon>Bacillus</taxon>
        <taxon>Bacillus cereus group</taxon>
    </lineage>
</organism>
<dbReference type="PANTHER" id="PTHR34819">
    <property type="entry name" value="LARGE CYSTEINE-RICH PERIPLASMIC PROTEIN OMCB"/>
    <property type="match status" value="1"/>
</dbReference>
<evidence type="ECO:0000256" key="1">
    <source>
        <dbReference type="SAM" id="MobiDB-lite"/>
    </source>
</evidence>
<dbReference type="EMBL" id="SZOH01002602">
    <property type="protein sequence ID" value="TKI94077.1"/>
    <property type="molecule type" value="Genomic_DNA"/>
</dbReference>
<sequence>MTDTPPAGTSFVPGSVTVNGTPTTDNPATGINVGTIAANGNATITFQVRVNTLPTPNPIPNSATSSFQYNPPNQPPINRNSTSNIVETQINAPIINPAKSANQQIVNIGDIITYTITVPNNGNISATNVIVTDPIPAGTTFIPNSVTVNGATQSGVTPTNILLGTIPAGQTTNVTFQVQV</sequence>
<feature type="non-terminal residue" evidence="3">
    <location>
        <position position="180"/>
    </location>
</feature>
<dbReference type="InterPro" id="IPR008966">
    <property type="entry name" value="Adhesion_dom_sf"/>
</dbReference>
<gene>
    <name evidence="3" type="ORF">FC695_29170</name>
</gene>
<evidence type="ECO:0000259" key="2">
    <source>
        <dbReference type="Pfam" id="PF01345"/>
    </source>
</evidence>
<dbReference type="InterPro" id="IPR051172">
    <property type="entry name" value="Chlamydia_OmcB"/>
</dbReference>
<comment type="caution">
    <text evidence="3">The sequence shown here is derived from an EMBL/GenBank/DDBJ whole genome shotgun (WGS) entry which is preliminary data.</text>
</comment>
<feature type="compositionally biased region" description="Polar residues" evidence="1">
    <location>
        <begin position="16"/>
        <end position="26"/>
    </location>
</feature>
<proteinExistence type="predicted"/>
<dbReference type="SUPFAM" id="SSF49401">
    <property type="entry name" value="Bacterial adhesins"/>
    <property type="match status" value="1"/>
</dbReference>
<name>A0A9X9A487_BACCE</name>
<dbReference type="NCBIfam" id="TIGR01451">
    <property type="entry name" value="B_ant_repeat"/>
    <property type="match status" value="2"/>
</dbReference>
<protein>
    <submittedName>
        <fullName evidence="3">DUF11 domain-containing protein</fullName>
    </submittedName>
</protein>
<dbReference type="InterPro" id="IPR001434">
    <property type="entry name" value="OmcB-like_DUF11"/>
</dbReference>
<feature type="domain" description="DUF11" evidence="2">
    <location>
        <begin position="99"/>
        <end position="180"/>
    </location>
</feature>
<dbReference type="PANTHER" id="PTHR34819:SF3">
    <property type="entry name" value="CELL SURFACE PROTEIN"/>
    <property type="match status" value="1"/>
</dbReference>
<dbReference type="Gene3D" id="2.60.40.740">
    <property type="match status" value="1"/>
</dbReference>
<dbReference type="Proteomes" id="UP000308444">
    <property type="component" value="Unassembled WGS sequence"/>
</dbReference>
<dbReference type="Pfam" id="PF01345">
    <property type="entry name" value="DUF11"/>
    <property type="match status" value="1"/>
</dbReference>
<accession>A0A9X9A487</accession>
<evidence type="ECO:0000313" key="4">
    <source>
        <dbReference type="Proteomes" id="UP000308444"/>
    </source>
</evidence>
<dbReference type="InterPro" id="IPR047589">
    <property type="entry name" value="DUF11_rpt"/>
</dbReference>
<feature type="region of interest" description="Disordered" evidence="1">
    <location>
        <begin position="1"/>
        <end position="26"/>
    </location>
</feature>
<reference evidence="3 4" key="1">
    <citation type="journal article" date="2019" name="Environ. Microbiol.">
        <title>An active ?-lactamase is a part of an orchestrated cell wall stress resistance network of Bacillus subtilis and related rhizosphere species.</title>
        <authorList>
            <person name="Bucher T."/>
            <person name="Keren-Paz A."/>
            <person name="Hausser J."/>
            <person name="Olender T."/>
            <person name="Cytryn E."/>
            <person name="Kolodkin-Gal I."/>
        </authorList>
    </citation>
    <scope>NUCLEOTIDE SEQUENCE [LARGE SCALE GENOMIC DNA]</scope>
    <source>
        <strain evidence="3 4">I32</strain>
    </source>
</reference>